<keyword evidence="5 11" id="KW-0597">Phosphoprotein</keyword>
<keyword evidence="4" id="KW-0145">Chemotaxis</keyword>
<dbReference type="PATRIC" id="fig|742734.4.peg.1383"/>
<feature type="domain" description="CheW-like" evidence="15">
    <location>
        <begin position="576"/>
        <end position="714"/>
    </location>
</feature>
<accession>A0A0J9CE25</accession>
<dbReference type="InterPro" id="IPR004358">
    <property type="entry name" value="Sig_transdc_His_kin-like_C"/>
</dbReference>
<dbReference type="InterPro" id="IPR005467">
    <property type="entry name" value="His_kinase_dom"/>
</dbReference>
<evidence type="ECO:0000313" key="17">
    <source>
        <dbReference type="EMBL" id="KMW22754.1"/>
    </source>
</evidence>
<dbReference type="PANTHER" id="PTHR43395:SF10">
    <property type="entry name" value="CHEMOTAXIS PROTEIN CHEA"/>
    <property type="match status" value="1"/>
</dbReference>
<dbReference type="PROSITE" id="PS50894">
    <property type="entry name" value="HPT"/>
    <property type="match status" value="1"/>
</dbReference>
<keyword evidence="12" id="KW-0175">Coiled coil</keyword>
<dbReference type="InterPro" id="IPR010808">
    <property type="entry name" value="CheA_P2-bd"/>
</dbReference>
<dbReference type="EMBL" id="ADLK01000008">
    <property type="protein sequence ID" value="KMW22754.1"/>
    <property type="molecule type" value="Genomic_DNA"/>
</dbReference>
<keyword evidence="7" id="KW-0547">Nucleotide-binding</keyword>
<proteinExistence type="predicted"/>
<keyword evidence="9" id="KW-0902">Two-component regulatory system</keyword>
<evidence type="ECO:0000256" key="8">
    <source>
        <dbReference type="ARBA" id="ARBA00022777"/>
    </source>
</evidence>
<dbReference type="PROSITE" id="PS50109">
    <property type="entry name" value="HIS_KIN"/>
    <property type="match status" value="1"/>
</dbReference>
<organism evidence="17 18">
    <name type="scientific">[Clostridium] citroniae WAL-19142</name>
    <dbReference type="NCBI Taxonomy" id="742734"/>
    <lineage>
        <taxon>Bacteria</taxon>
        <taxon>Bacillati</taxon>
        <taxon>Bacillota</taxon>
        <taxon>Clostridia</taxon>
        <taxon>Lachnospirales</taxon>
        <taxon>Lachnospiraceae</taxon>
        <taxon>Enterocloster</taxon>
    </lineage>
</organism>
<dbReference type="Gene3D" id="2.30.30.40">
    <property type="entry name" value="SH3 Domains"/>
    <property type="match status" value="1"/>
</dbReference>
<dbReference type="Pfam" id="PF01627">
    <property type="entry name" value="Hpt"/>
    <property type="match status" value="1"/>
</dbReference>
<evidence type="ECO:0000259" key="15">
    <source>
        <dbReference type="PROSITE" id="PS50851"/>
    </source>
</evidence>
<dbReference type="PRINTS" id="PR00344">
    <property type="entry name" value="BCTRLSENSOR"/>
</dbReference>
<name>A0A0J9CE25_9FIRM</name>
<feature type="region of interest" description="Disordered" evidence="13">
    <location>
        <begin position="294"/>
        <end position="325"/>
    </location>
</feature>
<dbReference type="EC" id="2.7.13.3" evidence="2"/>
<dbReference type="SUPFAM" id="SSF55052">
    <property type="entry name" value="CheY-binding domain of CheA"/>
    <property type="match status" value="1"/>
</dbReference>
<dbReference type="Pfam" id="PF01584">
    <property type="entry name" value="CheW"/>
    <property type="match status" value="1"/>
</dbReference>
<protein>
    <recommendedName>
        <fullName evidence="3">Chemotaxis protein CheA</fullName>
        <ecNumber evidence="2">2.7.13.3</ecNumber>
    </recommendedName>
</protein>
<evidence type="ECO:0000256" key="10">
    <source>
        <dbReference type="ARBA" id="ARBA00035100"/>
    </source>
</evidence>
<dbReference type="InterPro" id="IPR036890">
    <property type="entry name" value="HATPase_C_sf"/>
</dbReference>
<evidence type="ECO:0000259" key="14">
    <source>
        <dbReference type="PROSITE" id="PS50109"/>
    </source>
</evidence>
<evidence type="ECO:0000256" key="5">
    <source>
        <dbReference type="ARBA" id="ARBA00022553"/>
    </source>
</evidence>
<dbReference type="InterPro" id="IPR036061">
    <property type="entry name" value="CheW-like_dom_sf"/>
</dbReference>
<comment type="caution">
    <text evidence="17">The sequence shown here is derived from an EMBL/GenBank/DDBJ whole genome shotgun (WGS) entry which is preliminary data.</text>
</comment>
<dbReference type="InterPro" id="IPR003594">
    <property type="entry name" value="HATPase_dom"/>
</dbReference>
<dbReference type="InterPro" id="IPR002545">
    <property type="entry name" value="CheW-lke_dom"/>
</dbReference>
<evidence type="ECO:0000256" key="3">
    <source>
        <dbReference type="ARBA" id="ARBA00021495"/>
    </source>
</evidence>
<dbReference type="SMART" id="SM00387">
    <property type="entry name" value="HATPase_c"/>
    <property type="match status" value="1"/>
</dbReference>
<feature type="coiled-coil region" evidence="12">
    <location>
        <begin position="331"/>
        <end position="358"/>
    </location>
</feature>
<dbReference type="PROSITE" id="PS50851">
    <property type="entry name" value="CHEW"/>
    <property type="match status" value="1"/>
</dbReference>
<evidence type="ECO:0000256" key="6">
    <source>
        <dbReference type="ARBA" id="ARBA00022679"/>
    </source>
</evidence>
<evidence type="ECO:0000256" key="13">
    <source>
        <dbReference type="SAM" id="MobiDB-lite"/>
    </source>
</evidence>
<evidence type="ECO:0000259" key="16">
    <source>
        <dbReference type="PROSITE" id="PS50894"/>
    </source>
</evidence>
<evidence type="ECO:0000313" key="18">
    <source>
        <dbReference type="Proteomes" id="UP000037392"/>
    </source>
</evidence>
<evidence type="ECO:0000256" key="2">
    <source>
        <dbReference type="ARBA" id="ARBA00012438"/>
    </source>
</evidence>
<dbReference type="Proteomes" id="UP000037392">
    <property type="component" value="Unassembled WGS sequence"/>
</dbReference>
<dbReference type="GO" id="GO:0000155">
    <property type="term" value="F:phosphorelay sensor kinase activity"/>
    <property type="evidence" value="ECO:0007669"/>
    <property type="project" value="InterPro"/>
</dbReference>
<evidence type="ECO:0000256" key="11">
    <source>
        <dbReference type="PROSITE-ProRule" id="PRU00110"/>
    </source>
</evidence>
<reference evidence="17 18" key="1">
    <citation type="submission" date="2011-04" db="EMBL/GenBank/DDBJ databases">
        <title>The Genome Sequence of Clostridium citroniae WAL-19142.</title>
        <authorList>
            <consortium name="The Broad Institute Genome Sequencing Platform"/>
            <person name="Earl A."/>
            <person name="Ward D."/>
            <person name="Feldgarden M."/>
            <person name="Gevers D."/>
            <person name="Warren Y.A."/>
            <person name="Tyrrell K.L."/>
            <person name="Citron D.M."/>
            <person name="Goldstein E.J."/>
            <person name="Daigneault M."/>
            <person name="Allen-Vercoe E."/>
            <person name="Young S.K."/>
            <person name="Zeng Q."/>
            <person name="Gargeya S."/>
            <person name="Fitzgerald M."/>
            <person name="Haas B."/>
            <person name="Abouelleil A."/>
            <person name="Alvarado L."/>
            <person name="Arachchi H.M."/>
            <person name="Berlin A."/>
            <person name="Brown A."/>
            <person name="Chapman S.B."/>
            <person name="Chen Z."/>
            <person name="Dunbar C."/>
            <person name="Freedman E."/>
            <person name="Gearin G."/>
            <person name="Gellesch M."/>
            <person name="Goldberg J."/>
            <person name="Griggs A."/>
            <person name="Gujja S."/>
            <person name="Heilman E.R."/>
            <person name="Heiman D."/>
            <person name="Howarth C."/>
            <person name="Larson L."/>
            <person name="Lui A."/>
            <person name="MacDonald P.J."/>
            <person name="Mehta T."/>
            <person name="Montmayeur A."/>
            <person name="Murphy C."/>
            <person name="Neiman D."/>
            <person name="Pearson M."/>
            <person name="Priest M."/>
            <person name="Roberts A."/>
            <person name="Saif S."/>
            <person name="Shea T."/>
            <person name="Shenoy N."/>
            <person name="Sisk P."/>
            <person name="Stolte C."/>
            <person name="Sykes S."/>
            <person name="White J."/>
            <person name="Yandava C."/>
            <person name="Wortman J."/>
            <person name="Nusbaum C."/>
            <person name="Birren B."/>
        </authorList>
    </citation>
    <scope>NUCLEOTIDE SEQUENCE [LARGE SCALE GENOMIC DNA]</scope>
    <source>
        <strain evidence="17 18">WAL-19142</strain>
    </source>
</reference>
<dbReference type="FunFam" id="3.30.565.10:FF:000016">
    <property type="entry name" value="Chemotaxis protein CheA, putative"/>
    <property type="match status" value="1"/>
</dbReference>
<dbReference type="Pfam" id="PF07194">
    <property type="entry name" value="P2"/>
    <property type="match status" value="1"/>
</dbReference>
<dbReference type="OrthoDB" id="9803176at2"/>
<dbReference type="SUPFAM" id="SSF55874">
    <property type="entry name" value="ATPase domain of HSP90 chaperone/DNA topoisomerase II/histidine kinase"/>
    <property type="match status" value="1"/>
</dbReference>
<dbReference type="InterPro" id="IPR051315">
    <property type="entry name" value="Bact_Chemotaxis_CheA"/>
</dbReference>
<dbReference type="Gene3D" id="1.20.120.160">
    <property type="entry name" value="HPT domain"/>
    <property type="match status" value="1"/>
</dbReference>
<evidence type="ECO:0000256" key="1">
    <source>
        <dbReference type="ARBA" id="ARBA00000085"/>
    </source>
</evidence>
<dbReference type="SMART" id="SM00073">
    <property type="entry name" value="HPT"/>
    <property type="match status" value="1"/>
</dbReference>
<dbReference type="SUPFAM" id="SSF47226">
    <property type="entry name" value="Histidine-containing phosphotransfer domain, HPT domain"/>
    <property type="match status" value="1"/>
</dbReference>
<evidence type="ECO:0000256" key="4">
    <source>
        <dbReference type="ARBA" id="ARBA00022500"/>
    </source>
</evidence>
<dbReference type="AlphaFoldDB" id="A0A0J9CE25"/>
<dbReference type="PANTHER" id="PTHR43395">
    <property type="entry name" value="SENSOR HISTIDINE KINASE CHEA"/>
    <property type="match status" value="1"/>
</dbReference>
<dbReference type="InterPro" id="IPR035891">
    <property type="entry name" value="CheY-binding_CheA"/>
</dbReference>
<keyword evidence="8" id="KW-0418">Kinase</keyword>
<dbReference type="CDD" id="cd00088">
    <property type="entry name" value="HPT"/>
    <property type="match status" value="1"/>
</dbReference>
<gene>
    <name evidence="17" type="ORF">HMPREF9470_01289</name>
</gene>
<dbReference type="InterPro" id="IPR036641">
    <property type="entry name" value="HPT_dom_sf"/>
</dbReference>
<comment type="catalytic activity">
    <reaction evidence="1">
        <text>ATP + protein L-histidine = ADP + protein N-phospho-L-histidine.</text>
        <dbReference type="EC" id="2.7.13.3"/>
    </reaction>
</comment>
<dbReference type="Pfam" id="PF02518">
    <property type="entry name" value="HATPase_c"/>
    <property type="match status" value="1"/>
</dbReference>
<dbReference type="GeneID" id="93164736"/>
<dbReference type="GO" id="GO:0006935">
    <property type="term" value="P:chemotaxis"/>
    <property type="evidence" value="ECO:0007669"/>
    <property type="project" value="UniProtKB-KW"/>
</dbReference>
<dbReference type="InterPro" id="IPR008207">
    <property type="entry name" value="Sig_transdc_His_kin_Hpt_dom"/>
</dbReference>
<sequence length="720" mass="79423">MGYFESDALEMLEVYLLETRQLNNQLADILLEAERKGRFEEDSIHSIFRVMHTIKSSSAMMGLGGLSSMAHKLEDLFSFYREHPENLESPEPGLFDLLFEASDFVEQELEQMKREGYKPGDTSGIENRAQACLAGMKQGKVQGKVLETAQAQGLNKAGTGQPRGLNKSGVGLEPDQEQGLEPDGTLRAGPKEGETAAEIPEAFVAQGGTVVNVTLEEGCRMENIRAFMLVRSITGICTLVETYPKDLDKAGESAEYIGKNGVFIRFESGDKEAVLKTLRNGLFVAGCKVVADSEPEDSLHGGSGSGLGPASGNRKAGGEKDRPEMVSDDFMEVRIERLDQLQNQAAQLLLQMQILENELSKSGLEDVENGTGHQISLLVSQIERSVMEMRLVPVAKVVPKLKRALRDMCRDQKKEAELVVQCADVEADKSVVDYVSEALLHMVRNAMDHGIEAPDQRQEAGKDRRGKVVFSAENAGGELRLTISDDGRGIDMEKVREKAMERSLMTGPGEDIQQIKEVLLSPGFSTNETVTEYSGRGVGLDVVKNIMEEVGGSLSIRSKEGEGSSFAITVPLNLASMECVRFKIGPYRFSIPARHVYRFLEYGAVKDMMRCMNGREYLLYEDRMVPIIDLHGFYSLGGEIPERAVLVYVRGAEHEGFFLMDHIYGQKRIVIKSLPALLGSGFRSRTGICGCSIMGSGHICAALDTEILIGRYKKEERYDR</sequence>
<dbReference type="Gene3D" id="3.30.565.10">
    <property type="entry name" value="Histidine kinase-like ATPase, C-terminal domain"/>
    <property type="match status" value="1"/>
</dbReference>
<feature type="domain" description="Histidine kinase" evidence="14">
    <location>
        <begin position="336"/>
        <end position="574"/>
    </location>
</feature>
<feature type="compositionally biased region" description="Basic and acidic residues" evidence="13">
    <location>
        <begin position="316"/>
        <end position="325"/>
    </location>
</feature>
<dbReference type="SUPFAM" id="SSF50341">
    <property type="entry name" value="CheW-like"/>
    <property type="match status" value="1"/>
</dbReference>
<feature type="domain" description="HPt" evidence="16">
    <location>
        <begin position="4"/>
        <end position="112"/>
    </location>
</feature>
<evidence type="ECO:0000256" key="12">
    <source>
        <dbReference type="SAM" id="Coils"/>
    </source>
</evidence>
<feature type="region of interest" description="Disordered" evidence="13">
    <location>
        <begin position="154"/>
        <end position="184"/>
    </location>
</feature>
<feature type="modified residue" description="Phosphohistidine" evidence="11">
    <location>
        <position position="52"/>
    </location>
</feature>
<keyword evidence="6" id="KW-0808">Transferase</keyword>
<dbReference type="RefSeq" id="WP_048929438.1">
    <property type="nucleotide sequence ID" value="NZ_KQ235876.1"/>
</dbReference>
<evidence type="ECO:0000256" key="7">
    <source>
        <dbReference type="ARBA" id="ARBA00022741"/>
    </source>
</evidence>
<evidence type="ECO:0000256" key="9">
    <source>
        <dbReference type="ARBA" id="ARBA00023012"/>
    </source>
</evidence>
<comment type="function">
    <text evidence="10">Involved in the transmission of sensory signals from the chemoreceptors to the flagellar motors. CheA is autophosphorylated; it can transfer its phosphate group to either CheB or CheY.</text>
</comment>